<organism evidence="1 2">
    <name type="scientific">Molorchus minor</name>
    <dbReference type="NCBI Taxonomy" id="1323400"/>
    <lineage>
        <taxon>Eukaryota</taxon>
        <taxon>Metazoa</taxon>
        <taxon>Ecdysozoa</taxon>
        <taxon>Arthropoda</taxon>
        <taxon>Hexapoda</taxon>
        <taxon>Insecta</taxon>
        <taxon>Pterygota</taxon>
        <taxon>Neoptera</taxon>
        <taxon>Endopterygota</taxon>
        <taxon>Coleoptera</taxon>
        <taxon>Polyphaga</taxon>
        <taxon>Cucujiformia</taxon>
        <taxon>Chrysomeloidea</taxon>
        <taxon>Cerambycidae</taxon>
        <taxon>Lamiinae</taxon>
        <taxon>Monochamini</taxon>
        <taxon>Molorchus</taxon>
    </lineage>
</organism>
<gene>
    <name evidence="1" type="ORF">NQ317_015466</name>
</gene>
<proteinExistence type="predicted"/>
<keyword evidence="2" id="KW-1185">Reference proteome</keyword>
<name>A0ABQ9J0B2_9CUCU</name>
<comment type="caution">
    <text evidence="1">The sequence shown here is derived from an EMBL/GenBank/DDBJ whole genome shotgun (WGS) entry which is preliminary data.</text>
</comment>
<dbReference type="EMBL" id="JAPWTJ010001769">
    <property type="protein sequence ID" value="KAJ8969595.1"/>
    <property type="molecule type" value="Genomic_DNA"/>
</dbReference>
<dbReference type="Proteomes" id="UP001162164">
    <property type="component" value="Unassembled WGS sequence"/>
</dbReference>
<accession>A0ABQ9J0B2</accession>
<evidence type="ECO:0000313" key="1">
    <source>
        <dbReference type="EMBL" id="KAJ8969595.1"/>
    </source>
</evidence>
<evidence type="ECO:0000313" key="2">
    <source>
        <dbReference type="Proteomes" id="UP001162164"/>
    </source>
</evidence>
<protein>
    <submittedName>
        <fullName evidence="1">Uncharacterized protein</fullName>
    </submittedName>
</protein>
<reference evidence="1" key="1">
    <citation type="journal article" date="2023" name="Insect Mol. Biol.">
        <title>Genome sequencing provides insights into the evolution of gene families encoding plant cell wall-degrading enzymes in longhorned beetles.</title>
        <authorList>
            <person name="Shin N.R."/>
            <person name="Okamura Y."/>
            <person name="Kirsch R."/>
            <person name="Pauchet Y."/>
        </authorList>
    </citation>
    <scope>NUCLEOTIDE SEQUENCE</scope>
    <source>
        <strain evidence="1">MMC_N1</strain>
    </source>
</reference>
<sequence length="65" mass="7751">MVDLTLMLPMCSMFNQNPRRWRLTGEYKRIQSLYSVAIHSLLHFSNVYLYLKRTQRTAKTFVGQP</sequence>